<evidence type="ECO:0000256" key="4">
    <source>
        <dbReference type="ARBA" id="ARBA00022982"/>
    </source>
</evidence>
<accession>A0A4R3YNX1</accession>
<keyword evidence="2" id="KW-0285">Flavoprotein</keyword>
<dbReference type="PANTHER" id="PTHR19384:SF128">
    <property type="entry name" value="NADPH OXIDOREDUCTASE A"/>
    <property type="match status" value="1"/>
</dbReference>
<dbReference type="OrthoDB" id="359268at2"/>
<comment type="cofactor">
    <cofactor evidence="1">
        <name>FMN</name>
        <dbReference type="ChEBI" id="CHEBI:58210"/>
    </cofactor>
</comment>
<dbReference type="Pfam" id="PF00258">
    <property type="entry name" value="Flavodoxin_1"/>
    <property type="match status" value="1"/>
</dbReference>
<dbReference type="Proteomes" id="UP000295719">
    <property type="component" value="Unassembled WGS sequence"/>
</dbReference>
<dbReference type="NCBIfam" id="NF005989">
    <property type="entry name" value="PRK08105.1"/>
    <property type="match status" value="1"/>
</dbReference>
<name>A0A4R3YNX1_9GAMM</name>
<dbReference type="InterPro" id="IPR008254">
    <property type="entry name" value="Flavodoxin/NO_synth"/>
</dbReference>
<dbReference type="SUPFAM" id="SSF52218">
    <property type="entry name" value="Flavoproteins"/>
    <property type="match status" value="1"/>
</dbReference>
<evidence type="ECO:0000256" key="2">
    <source>
        <dbReference type="ARBA" id="ARBA00022630"/>
    </source>
</evidence>
<dbReference type="GO" id="GO:0010181">
    <property type="term" value="F:FMN binding"/>
    <property type="evidence" value="ECO:0007669"/>
    <property type="project" value="InterPro"/>
</dbReference>
<reference evidence="6 7" key="1">
    <citation type="submission" date="2019-03" db="EMBL/GenBank/DDBJ databases">
        <title>Genomic Encyclopedia of Type Strains, Phase IV (KMG-IV): sequencing the most valuable type-strain genomes for metagenomic binning, comparative biology and taxonomic classification.</title>
        <authorList>
            <person name="Goeker M."/>
        </authorList>
    </citation>
    <scope>NUCLEOTIDE SEQUENCE [LARGE SCALE GENOMIC DNA]</scope>
    <source>
        <strain evidence="6 7">DSM 19580</strain>
    </source>
</reference>
<proteinExistence type="predicted"/>
<dbReference type="PANTHER" id="PTHR19384">
    <property type="entry name" value="NITRIC OXIDE SYNTHASE-RELATED"/>
    <property type="match status" value="1"/>
</dbReference>
<evidence type="ECO:0000259" key="5">
    <source>
        <dbReference type="PROSITE" id="PS50902"/>
    </source>
</evidence>
<keyword evidence="4" id="KW-0249">Electron transport</keyword>
<dbReference type="InterPro" id="IPR001094">
    <property type="entry name" value="Flavdoxin-like"/>
</dbReference>
<gene>
    <name evidence="6" type="ORF">EDC52_11137</name>
</gene>
<sequence>MAQIGIFIGTVYGNALMVGEEAETILKEQGHDVTLFEDPHLADWLLFSEHYALVITSTTGQGNLPDNIVPLYEGIKEKVGHQPALHYGVIALGDSSYDYFCGAGQRFDALLKEQGASRVGEVLQIDAMEHPEPEVVACPWLEQWAQLIKA</sequence>
<dbReference type="GO" id="GO:0005829">
    <property type="term" value="C:cytosol"/>
    <property type="evidence" value="ECO:0007669"/>
    <property type="project" value="TreeGrafter"/>
</dbReference>
<protein>
    <submittedName>
        <fullName evidence="6">Flavodoxin</fullName>
    </submittedName>
</protein>
<organism evidence="6 7">
    <name type="scientific">Biostraticola tofi</name>
    <dbReference type="NCBI Taxonomy" id="466109"/>
    <lineage>
        <taxon>Bacteria</taxon>
        <taxon>Pseudomonadati</taxon>
        <taxon>Pseudomonadota</taxon>
        <taxon>Gammaproteobacteria</taxon>
        <taxon>Enterobacterales</taxon>
        <taxon>Bruguierivoracaceae</taxon>
        <taxon>Biostraticola</taxon>
    </lineage>
</organism>
<dbReference type="AlphaFoldDB" id="A0A4R3YNX1"/>
<dbReference type="EMBL" id="SMCR01000011">
    <property type="protein sequence ID" value="TCV92593.1"/>
    <property type="molecule type" value="Genomic_DNA"/>
</dbReference>
<comment type="caution">
    <text evidence="6">The sequence shown here is derived from an EMBL/GenBank/DDBJ whole genome shotgun (WGS) entry which is preliminary data.</text>
</comment>
<feature type="domain" description="Flavodoxin-like" evidence="5">
    <location>
        <begin position="4"/>
        <end position="145"/>
    </location>
</feature>
<evidence type="ECO:0000313" key="7">
    <source>
        <dbReference type="Proteomes" id="UP000295719"/>
    </source>
</evidence>
<evidence type="ECO:0000256" key="1">
    <source>
        <dbReference type="ARBA" id="ARBA00001917"/>
    </source>
</evidence>
<dbReference type="PROSITE" id="PS50902">
    <property type="entry name" value="FLAVODOXIN_LIKE"/>
    <property type="match status" value="1"/>
</dbReference>
<evidence type="ECO:0000256" key="3">
    <source>
        <dbReference type="ARBA" id="ARBA00022643"/>
    </source>
</evidence>
<evidence type="ECO:0000313" key="6">
    <source>
        <dbReference type="EMBL" id="TCV92593.1"/>
    </source>
</evidence>
<dbReference type="InterPro" id="IPR029039">
    <property type="entry name" value="Flavoprotein-like_sf"/>
</dbReference>
<keyword evidence="4" id="KW-0813">Transport</keyword>
<dbReference type="GO" id="GO:0050660">
    <property type="term" value="F:flavin adenine dinucleotide binding"/>
    <property type="evidence" value="ECO:0007669"/>
    <property type="project" value="TreeGrafter"/>
</dbReference>
<dbReference type="Gene3D" id="3.40.50.360">
    <property type="match status" value="1"/>
</dbReference>
<dbReference type="PRINTS" id="PR00369">
    <property type="entry name" value="FLAVODOXIN"/>
</dbReference>
<dbReference type="RefSeq" id="WP_131867101.1">
    <property type="nucleotide sequence ID" value="NZ_SMCR01000011.1"/>
</dbReference>
<keyword evidence="3" id="KW-0288">FMN</keyword>
<keyword evidence="7" id="KW-1185">Reference proteome</keyword>
<dbReference type="GO" id="GO:0016491">
    <property type="term" value="F:oxidoreductase activity"/>
    <property type="evidence" value="ECO:0007669"/>
    <property type="project" value="TreeGrafter"/>
</dbReference>